<dbReference type="AlphaFoldDB" id="A0A1R3GJS5"/>
<dbReference type="Gene3D" id="1.25.40.20">
    <property type="entry name" value="Ankyrin repeat-containing domain"/>
    <property type="match status" value="1"/>
</dbReference>
<keyword evidence="2" id="KW-1185">Reference proteome</keyword>
<sequence>MDKNENTALHLACKYKHLDEVKTLIQEDPEEFSYYPNNFYETPLYITARNGGGQRAAAEKDIGH</sequence>
<proteinExistence type="predicted"/>
<dbReference type="InterPro" id="IPR036770">
    <property type="entry name" value="Ankyrin_rpt-contain_sf"/>
</dbReference>
<evidence type="ECO:0000313" key="2">
    <source>
        <dbReference type="Proteomes" id="UP000188268"/>
    </source>
</evidence>
<organism evidence="1 2">
    <name type="scientific">Corchorus capsularis</name>
    <name type="common">Jute</name>
    <dbReference type="NCBI Taxonomy" id="210143"/>
    <lineage>
        <taxon>Eukaryota</taxon>
        <taxon>Viridiplantae</taxon>
        <taxon>Streptophyta</taxon>
        <taxon>Embryophyta</taxon>
        <taxon>Tracheophyta</taxon>
        <taxon>Spermatophyta</taxon>
        <taxon>Magnoliopsida</taxon>
        <taxon>eudicotyledons</taxon>
        <taxon>Gunneridae</taxon>
        <taxon>Pentapetalae</taxon>
        <taxon>rosids</taxon>
        <taxon>malvids</taxon>
        <taxon>Malvales</taxon>
        <taxon>Malvaceae</taxon>
        <taxon>Grewioideae</taxon>
        <taxon>Apeibeae</taxon>
        <taxon>Corchorus</taxon>
    </lineage>
</organism>
<dbReference type="Pfam" id="PF12796">
    <property type="entry name" value="Ank_2"/>
    <property type="match status" value="1"/>
</dbReference>
<reference evidence="1 2" key="1">
    <citation type="submission" date="2013-09" db="EMBL/GenBank/DDBJ databases">
        <title>Corchorus capsularis genome sequencing.</title>
        <authorList>
            <person name="Alam M."/>
            <person name="Haque M.S."/>
            <person name="Islam M.S."/>
            <person name="Emdad E.M."/>
            <person name="Islam M.M."/>
            <person name="Ahmed B."/>
            <person name="Halim A."/>
            <person name="Hossen Q.M.M."/>
            <person name="Hossain M.Z."/>
            <person name="Ahmed R."/>
            <person name="Khan M.M."/>
            <person name="Islam R."/>
            <person name="Rashid M.M."/>
            <person name="Khan S.A."/>
            <person name="Rahman M.S."/>
            <person name="Alam M."/>
        </authorList>
    </citation>
    <scope>NUCLEOTIDE SEQUENCE [LARGE SCALE GENOMIC DNA]</scope>
    <source>
        <strain evidence="2">cv. CVL-1</strain>
        <tissue evidence="1">Whole seedling</tissue>
    </source>
</reference>
<dbReference type="Gramene" id="OMO58348">
    <property type="protein sequence ID" value="OMO58348"/>
    <property type="gene ID" value="CCACVL1_25479"/>
</dbReference>
<name>A0A1R3GJS5_COCAP</name>
<dbReference type="EMBL" id="AWWV01014226">
    <property type="protein sequence ID" value="OMO58348.1"/>
    <property type="molecule type" value="Genomic_DNA"/>
</dbReference>
<dbReference type="SUPFAM" id="SSF48403">
    <property type="entry name" value="Ankyrin repeat"/>
    <property type="match status" value="1"/>
</dbReference>
<evidence type="ECO:0000313" key="1">
    <source>
        <dbReference type="EMBL" id="OMO58348.1"/>
    </source>
</evidence>
<gene>
    <name evidence="1" type="ORF">CCACVL1_25479</name>
</gene>
<protein>
    <submittedName>
        <fullName evidence="1">Ankyrin repeat-containing protein</fullName>
    </submittedName>
</protein>
<accession>A0A1R3GJS5</accession>
<comment type="caution">
    <text evidence="1">The sequence shown here is derived from an EMBL/GenBank/DDBJ whole genome shotgun (WGS) entry which is preliminary data.</text>
</comment>
<dbReference type="OrthoDB" id="643958at2759"/>
<dbReference type="Proteomes" id="UP000188268">
    <property type="component" value="Unassembled WGS sequence"/>
</dbReference>
<dbReference type="InterPro" id="IPR002110">
    <property type="entry name" value="Ankyrin_rpt"/>
</dbReference>